<dbReference type="InterPro" id="IPR029039">
    <property type="entry name" value="Flavoprotein-like_sf"/>
</dbReference>
<dbReference type="GeneID" id="11970533"/>
<dbReference type="InterPro" id="IPR005025">
    <property type="entry name" value="FMN_Rdtase-like_dom"/>
</dbReference>
<sequence>MRVFGISGSPRLGGTHYAVNYALDYLKDKGCETRYFSARGKDIRFCIHCDYCMKEKKGCIQKDGLAEFYEGMQWADGVVMGTPCYQGTLSGQLKAMMDRCRALVAKDPHVFKGKVGMGLAVGGDRNGGQEIAITLINNFFVINEMIPVSGGAFGANLGASLWSKDKGAEGVAADEEGLRSLRMTLKRFYGVLEERRMA</sequence>
<keyword evidence="4" id="KW-0288">FMN</keyword>
<feature type="domain" description="NADPH-dependent FMN reductase-like" evidence="6">
    <location>
        <begin position="1"/>
        <end position="156"/>
    </location>
</feature>
<dbReference type="eggNOG" id="arCOG02573">
    <property type="taxonomic scope" value="Archaea"/>
</dbReference>
<comment type="cofactor">
    <cofactor evidence="1">
        <name>FMN</name>
        <dbReference type="ChEBI" id="CHEBI:58210"/>
    </cofactor>
</comment>
<comment type="similarity">
    <text evidence="5">Belongs to the SsuE family. Isf subfamily.</text>
</comment>
<dbReference type="AlphaFoldDB" id="H8I6T4"/>
<comment type="cofactor">
    <cofactor evidence="2">
        <name>[4Fe-4S] cluster</name>
        <dbReference type="ChEBI" id="CHEBI:49883"/>
    </cofactor>
</comment>
<dbReference type="HOGENOM" id="CLU_050993_3_0_2"/>
<dbReference type="STRING" id="1041930.Mtc_0641"/>
<dbReference type="EMBL" id="CP003243">
    <property type="protein sequence ID" value="AFC99404.1"/>
    <property type="molecule type" value="Genomic_DNA"/>
</dbReference>
<evidence type="ECO:0000259" key="6">
    <source>
        <dbReference type="Pfam" id="PF03358"/>
    </source>
</evidence>
<evidence type="ECO:0000256" key="5">
    <source>
        <dbReference type="ARBA" id="ARBA00038292"/>
    </source>
</evidence>
<protein>
    <submittedName>
        <fullName evidence="7">Multimeric flavodoxin WrbA</fullName>
    </submittedName>
</protein>
<name>H8I6T4_METCZ</name>
<gene>
    <name evidence="7" type="ordered locus">Mtc_0641</name>
</gene>
<dbReference type="RefSeq" id="WP_014405243.1">
    <property type="nucleotide sequence ID" value="NC_017034.1"/>
</dbReference>
<accession>H8I6T4</accession>
<keyword evidence="8" id="KW-1185">Reference proteome</keyword>
<dbReference type="PANTHER" id="PTHR43278:SF3">
    <property type="entry name" value="IRON-SULFUR FLAVOPROTEIN MJ0731"/>
    <property type="match status" value="1"/>
</dbReference>
<evidence type="ECO:0000256" key="3">
    <source>
        <dbReference type="ARBA" id="ARBA00022630"/>
    </source>
</evidence>
<dbReference type="Pfam" id="PF03358">
    <property type="entry name" value="FMN_red"/>
    <property type="match status" value="1"/>
</dbReference>
<dbReference type="PANTHER" id="PTHR43278">
    <property type="entry name" value="NAD(P)H-DEPENDENT FMN-CONTAINING OXIDOREDUCTASE YWQN-RELATED"/>
    <property type="match status" value="1"/>
</dbReference>
<organism evidence="7 8">
    <name type="scientific">Methanocella conradii (strain DSM 24694 / JCM 17849 / CGMCC 1.5162 / HZ254)</name>
    <dbReference type="NCBI Taxonomy" id="1041930"/>
    <lineage>
        <taxon>Archaea</taxon>
        <taxon>Methanobacteriati</taxon>
        <taxon>Methanobacteriota</taxon>
        <taxon>Stenosarchaea group</taxon>
        <taxon>Methanomicrobia</taxon>
        <taxon>Methanocellales</taxon>
        <taxon>Methanocellaceae</taxon>
        <taxon>Methanocella</taxon>
    </lineage>
</organism>
<evidence type="ECO:0000313" key="7">
    <source>
        <dbReference type="EMBL" id="AFC99404.1"/>
    </source>
</evidence>
<dbReference type="Proteomes" id="UP000005233">
    <property type="component" value="Chromosome"/>
</dbReference>
<evidence type="ECO:0000256" key="4">
    <source>
        <dbReference type="ARBA" id="ARBA00022643"/>
    </source>
</evidence>
<evidence type="ECO:0000256" key="2">
    <source>
        <dbReference type="ARBA" id="ARBA00001966"/>
    </source>
</evidence>
<dbReference type="InterPro" id="IPR051796">
    <property type="entry name" value="ISF_SsuE-like"/>
</dbReference>
<dbReference type="Gene3D" id="3.40.50.360">
    <property type="match status" value="1"/>
</dbReference>
<reference evidence="7 8" key="1">
    <citation type="journal article" date="2012" name="J. Bacteriol.">
        <title>Complete genome sequence of a thermophilic methanogen, Methanocella conradii HZ254, isolated from Chinese rice field soil.</title>
        <authorList>
            <person name="Lu Z."/>
            <person name="Lu Y."/>
        </authorList>
    </citation>
    <scope>NUCLEOTIDE SEQUENCE [LARGE SCALE GENOMIC DNA]</scope>
    <source>
        <strain evidence="8">DSM 24694 / JCM 17849 / CGMCC 1.5162 / HZ254</strain>
    </source>
</reference>
<keyword evidence="3" id="KW-0285">Flavoprotein</keyword>
<proteinExistence type="inferred from homology"/>
<dbReference type="SUPFAM" id="SSF52218">
    <property type="entry name" value="Flavoproteins"/>
    <property type="match status" value="1"/>
</dbReference>
<dbReference type="GO" id="GO:0016491">
    <property type="term" value="F:oxidoreductase activity"/>
    <property type="evidence" value="ECO:0007669"/>
    <property type="project" value="InterPro"/>
</dbReference>
<evidence type="ECO:0000313" key="8">
    <source>
        <dbReference type="Proteomes" id="UP000005233"/>
    </source>
</evidence>
<dbReference type="OrthoDB" id="9059at2157"/>
<dbReference type="KEGG" id="mez:Mtc_0641"/>
<evidence type="ECO:0000256" key="1">
    <source>
        <dbReference type="ARBA" id="ARBA00001917"/>
    </source>
</evidence>